<proteinExistence type="predicted"/>
<keyword evidence="2" id="KW-1185">Reference proteome</keyword>
<comment type="caution">
    <text evidence="1">The sequence shown here is derived from an EMBL/GenBank/DDBJ whole genome shotgun (WGS) entry which is preliminary data.</text>
</comment>
<dbReference type="EMBL" id="JBGUAW010000003">
    <property type="protein sequence ID" value="MFA9460159.1"/>
    <property type="molecule type" value="Genomic_DNA"/>
</dbReference>
<reference evidence="1 2" key="1">
    <citation type="submission" date="2024-08" db="EMBL/GenBank/DDBJ databases">
        <title>Whole-genome sequencing of halo(alkali)philic microorganisms from hypersaline lakes.</title>
        <authorList>
            <person name="Sorokin D.Y."/>
            <person name="Merkel A.Y."/>
            <person name="Messina E."/>
            <person name="Yakimov M."/>
        </authorList>
    </citation>
    <scope>NUCLEOTIDE SEQUENCE [LARGE SCALE GENOMIC DNA]</scope>
    <source>
        <strain evidence="1 2">Cl-TMA</strain>
    </source>
</reference>
<dbReference type="InterPro" id="IPR019238">
    <property type="entry name" value="AbiEi_2"/>
</dbReference>
<protein>
    <submittedName>
        <fullName evidence="1">Type IV toxin-antitoxin system AbiEi family antitoxin</fullName>
    </submittedName>
</protein>
<sequence length="319" mass="35595">MEPNKTLEQALAALEKTAGLAAEHEAGAPEPEVRLAGTVYRVRLSGELAPRNLEKVVTESAPEELLVAERVTPKAAEILRERGIHFLDQAGNAFLQGPELYVFVSGQGRPAKRSTGPQIRAFRPKGLQVVFALLCREGLIHASYREIAEYAQVALGTVTGVIQDLDSLGYIRVGRSGRHWIDRQGLAEDWAKGFQRELRPRLNPRRYRVEDPEWWQDLDPREYGFRLGGEAGAARLTGYLRPERATLYGQGDFKALARTIRPVKDEAGNLEVLDSFWGPQASEDWGPVVHPLLLYAELVNDPADRLQEVAARIREGFLD</sequence>
<name>A0ABV4TSM8_9GAMM</name>
<organism evidence="1 2">
    <name type="scientific">Thiohalorhabdus methylotrophus</name>
    <dbReference type="NCBI Taxonomy" id="3242694"/>
    <lineage>
        <taxon>Bacteria</taxon>
        <taxon>Pseudomonadati</taxon>
        <taxon>Pseudomonadota</taxon>
        <taxon>Gammaproteobacteria</taxon>
        <taxon>Thiohalorhabdales</taxon>
        <taxon>Thiohalorhabdaceae</taxon>
        <taxon>Thiohalorhabdus</taxon>
    </lineage>
</organism>
<dbReference type="RefSeq" id="WP_373654946.1">
    <property type="nucleotide sequence ID" value="NZ_JBGUAW010000003.1"/>
</dbReference>
<accession>A0ABV4TSM8</accession>
<evidence type="ECO:0000313" key="2">
    <source>
        <dbReference type="Proteomes" id="UP001575181"/>
    </source>
</evidence>
<gene>
    <name evidence="1" type="ORF">ACERLL_04905</name>
</gene>
<evidence type="ECO:0000313" key="1">
    <source>
        <dbReference type="EMBL" id="MFA9460159.1"/>
    </source>
</evidence>
<dbReference type="Proteomes" id="UP001575181">
    <property type="component" value="Unassembled WGS sequence"/>
</dbReference>
<dbReference type="Pfam" id="PF09952">
    <property type="entry name" value="AbiEi_2"/>
    <property type="match status" value="1"/>
</dbReference>